<proteinExistence type="predicted"/>
<sequence length="256" mass="29071">MAPIDKTNYDYLDWLDVIQPKFERSSPDEVAKDHSPKVEPRNLCKDLEDNHVYDLPLHFILGDAPDFEKINVTPAGTIEKRSTWDKSRANAWQRAKSYFASFHPGTKITKAVGKNPVIKPRLLWWGGKEEVVEGEMAEDDDRPLPVRIRDSENETEFANIALHDIPMESETTNLTHPVKFLNATDKETTHSANFSGFHFREAQDVGGQIPVGVPNHAFLFKNTGVDRFLGGAILGTFVFFGIKLAWESLREPRKRV</sequence>
<gene>
    <name evidence="2" type="ORF">HYALB_00007130</name>
</gene>
<feature type="transmembrane region" description="Helical" evidence="1">
    <location>
        <begin position="228"/>
        <end position="246"/>
    </location>
</feature>
<name>A0A9N9Q2H0_9HELO</name>
<keyword evidence="1" id="KW-1133">Transmembrane helix</keyword>
<keyword evidence="3" id="KW-1185">Reference proteome</keyword>
<dbReference type="EMBL" id="CAJVRM010000044">
    <property type="protein sequence ID" value="CAG8972377.1"/>
    <property type="molecule type" value="Genomic_DNA"/>
</dbReference>
<dbReference type="Proteomes" id="UP000701801">
    <property type="component" value="Unassembled WGS sequence"/>
</dbReference>
<keyword evidence="1" id="KW-0812">Transmembrane</keyword>
<dbReference type="OrthoDB" id="10303791at2759"/>
<comment type="caution">
    <text evidence="2">The sequence shown here is derived from an EMBL/GenBank/DDBJ whole genome shotgun (WGS) entry which is preliminary data.</text>
</comment>
<accession>A0A9N9Q2H0</accession>
<protein>
    <submittedName>
        <fullName evidence="2">Uncharacterized protein</fullName>
    </submittedName>
</protein>
<organism evidence="2 3">
    <name type="scientific">Hymenoscyphus albidus</name>
    <dbReference type="NCBI Taxonomy" id="595503"/>
    <lineage>
        <taxon>Eukaryota</taxon>
        <taxon>Fungi</taxon>
        <taxon>Dikarya</taxon>
        <taxon>Ascomycota</taxon>
        <taxon>Pezizomycotina</taxon>
        <taxon>Leotiomycetes</taxon>
        <taxon>Helotiales</taxon>
        <taxon>Helotiaceae</taxon>
        <taxon>Hymenoscyphus</taxon>
    </lineage>
</organism>
<reference evidence="2" key="1">
    <citation type="submission" date="2021-07" db="EMBL/GenBank/DDBJ databases">
        <authorList>
            <person name="Durling M."/>
        </authorList>
    </citation>
    <scope>NUCLEOTIDE SEQUENCE</scope>
</reference>
<evidence type="ECO:0000313" key="2">
    <source>
        <dbReference type="EMBL" id="CAG8972377.1"/>
    </source>
</evidence>
<keyword evidence="1" id="KW-0472">Membrane</keyword>
<evidence type="ECO:0000313" key="3">
    <source>
        <dbReference type="Proteomes" id="UP000701801"/>
    </source>
</evidence>
<dbReference type="AlphaFoldDB" id="A0A9N9Q2H0"/>
<evidence type="ECO:0000256" key="1">
    <source>
        <dbReference type="SAM" id="Phobius"/>
    </source>
</evidence>